<protein>
    <recommendedName>
        <fullName evidence="5">Hypoxia up-regulated protein 1</fullName>
    </recommendedName>
</protein>
<name>A0AAF3F8Z4_9BILA</name>
<proteinExistence type="inferred from homology"/>
<dbReference type="InterPro" id="IPR013126">
    <property type="entry name" value="Hsp_70_fam"/>
</dbReference>
<evidence type="ECO:0000313" key="7">
    <source>
        <dbReference type="Proteomes" id="UP000887575"/>
    </source>
</evidence>
<dbReference type="GO" id="GO:0030968">
    <property type="term" value="P:endoplasmic reticulum unfolded protein response"/>
    <property type="evidence" value="ECO:0007669"/>
    <property type="project" value="TreeGrafter"/>
</dbReference>
<evidence type="ECO:0000313" key="8">
    <source>
        <dbReference type="WBParaSite" id="MBELARI_LOCUS3379"/>
    </source>
</evidence>
<evidence type="ECO:0000256" key="4">
    <source>
        <dbReference type="ARBA" id="ARBA00023186"/>
    </source>
</evidence>
<dbReference type="GO" id="GO:0005524">
    <property type="term" value="F:ATP binding"/>
    <property type="evidence" value="ECO:0007669"/>
    <property type="project" value="UniProtKB-KW"/>
</dbReference>
<dbReference type="InterPro" id="IPR043129">
    <property type="entry name" value="ATPase_NBD"/>
</dbReference>
<dbReference type="Proteomes" id="UP000887575">
    <property type="component" value="Unassembled WGS sequence"/>
</dbReference>
<accession>A0AAF3F8Z4</accession>
<keyword evidence="2" id="KW-0547">Nucleotide-binding</keyword>
<dbReference type="WBParaSite" id="MBELARI_LOCUS3379">
    <property type="protein sequence ID" value="MBELARI_LOCUS3379"/>
    <property type="gene ID" value="MBELARI_LOCUS3379"/>
</dbReference>
<organism evidence="7 8">
    <name type="scientific">Mesorhabditis belari</name>
    <dbReference type="NCBI Taxonomy" id="2138241"/>
    <lineage>
        <taxon>Eukaryota</taxon>
        <taxon>Metazoa</taxon>
        <taxon>Ecdysozoa</taxon>
        <taxon>Nematoda</taxon>
        <taxon>Chromadorea</taxon>
        <taxon>Rhabditida</taxon>
        <taxon>Rhabditina</taxon>
        <taxon>Rhabditomorpha</taxon>
        <taxon>Rhabditoidea</taxon>
        <taxon>Rhabditidae</taxon>
        <taxon>Mesorhabditinae</taxon>
        <taxon>Mesorhabditis</taxon>
    </lineage>
</organism>
<dbReference type="SUPFAM" id="SSF103107">
    <property type="entry name" value="Hypothetical protein c14orf129, hspc210"/>
    <property type="match status" value="1"/>
</dbReference>
<keyword evidence="3" id="KW-0067">ATP-binding</keyword>
<dbReference type="SUPFAM" id="SSF53067">
    <property type="entry name" value="Actin-like ATPase domain"/>
    <property type="match status" value="1"/>
</dbReference>
<keyword evidence="7" id="KW-1185">Reference proteome</keyword>
<dbReference type="PANTHER" id="PTHR45639:SF3">
    <property type="entry name" value="HYPOXIA UP-REGULATED PROTEIN 1"/>
    <property type="match status" value="1"/>
</dbReference>
<evidence type="ECO:0000256" key="5">
    <source>
        <dbReference type="ARBA" id="ARBA00040503"/>
    </source>
</evidence>
<dbReference type="AlphaFoldDB" id="A0AAF3F8Z4"/>
<reference evidence="8" key="1">
    <citation type="submission" date="2024-02" db="UniProtKB">
        <authorList>
            <consortium name="WormBaseParasite"/>
        </authorList>
    </citation>
    <scope>IDENTIFICATION</scope>
</reference>
<evidence type="ECO:0000256" key="2">
    <source>
        <dbReference type="ARBA" id="ARBA00022741"/>
    </source>
</evidence>
<dbReference type="GO" id="GO:0140662">
    <property type="term" value="F:ATP-dependent protein folding chaperone"/>
    <property type="evidence" value="ECO:0007669"/>
    <property type="project" value="InterPro"/>
</dbReference>
<keyword evidence="4" id="KW-0143">Chaperone</keyword>
<dbReference type="GO" id="GO:0034663">
    <property type="term" value="C:endoplasmic reticulum chaperone complex"/>
    <property type="evidence" value="ECO:0007669"/>
    <property type="project" value="TreeGrafter"/>
</dbReference>
<sequence length="254" mass="27644">MIDSIGSGASNSTTSNNANNEVILAAFEAKRRAETCPACDPELSTLEIEAAAAVREVSFAVQNISVSEILPRTTELMFLNLTTKEGSSYCIELTIKGWRIASNRNDCMNGGFAAMSIDFGSKFLKIGLVKPGVSMEIVLNKESRRKTPALIHIKDGERVFGDPAMQITSRHPTSQYLENYPHLSLIPTNRSTVALPFGEEAYAIETVLAMILSNAREAAEAFAEQTIKDVVISVPAFFNQAERLAILNAAKLQN</sequence>
<feature type="domain" description="GSKIP" evidence="6">
    <location>
        <begin position="47"/>
        <end position="108"/>
    </location>
</feature>
<dbReference type="Pfam" id="PF00012">
    <property type="entry name" value="HSP70"/>
    <property type="match status" value="1"/>
</dbReference>
<comment type="similarity">
    <text evidence="1">Belongs to the heat shock protein 70 family.</text>
</comment>
<dbReference type="PANTHER" id="PTHR45639">
    <property type="entry name" value="HSC70CB, ISOFORM G-RELATED"/>
    <property type="match status" value="1"/>
</dbReference>
<evidence type="ECO:0000259" key="6">
    <source>
        <dbReference type="Pfam" id="PF05303"/>
    </source>
</evidence>
<dbReference type="Gene3D" id="3.30.2280.10">
    <property type="entry name" value="Hypothetical protein (hspc210)"/>
    <property type="match status" value="1"/>
</dbReference>
<dbReference type="InterPro" id="IPR023231">
    <property type="entry name" value="GSKIP_dom_sf"/>
</dbReference>
<evidence type="ECO:0000256" key="3">
    <source>
        <dbReference type="ARBA" id="ARBA00022840"/>
    </source>
</evidence>
<evidence type="ECO:0000256" key="1">
    <source>
        <dbReference type="ARBA" id="ARBA00007381"/>
    </source>
</evidence>
<dbReference type="Pfam" id="PF05303">
    <property type="entry name" value="GSKIP_dom"/>
    <property type="match status" value="1"/>
</dbReference>
<dbReference type="Gene3D" id="3.30.30.30">
    <property type="match status" value="1"/>
</dbReference>
<dbReference type="Gene3D" id="3.30.420.40">
    <property type="match status" value="2"/>
</dbReference>
<dbReference type="InterPro" id="IPR007967">
    <property type="entry name" value="GSKIP_dom"/>
</dbReference>